<dbReference type="EMBL" id="AOID01000019">
    <property type="protein sequence ID" value="ELY68887.1"/>
    <property type="molecule type" value="Genomic_DNA"/>
</dbReference>
<evidence type="ECO:0000313" key="2">
    <source>
        <dbReference type="EMBL" id="ELY68887.1"/>
    </source>
</evidence>
<dbReference type="OrthoDB" id="378286at2157"/>
<dbReference type="STRING" id="1227496.C489_05958"/>
<name>L9Y583_9EURY</name>
<feature type="region of interest" description="Disordered" evidence="1">
    <location>
        <begin position="1"/>
        <end position="30"/>
    </location>
</feature>
<sequence length="238" mass="27190">MSTHESQQTDETESKRRTAINQLGGPRATQMYFDAERERPVVLGQKDGWGVSKRDYMERTWYVIHPRCYLADSGCEIETITQRTKLDRMETDRYQVLPDETVDQILETAQARNLTWWKAESPHIPYDGEGGVNVYVDGEYLEHRRIENEHEVTVRDDWPDDRATVAVHVEYGDEPGPIVLETDGETIEYTRAGDPDRLEEGVVFEPADGSDGPTVELRVDTGCEECGETEYELSEVAV</sequence>
<organism evidence="2 3">
    <name type="scientific">Natrinema versiforme JCM 10478</name>
    <dbReference type="NCBI Taxonomy" id="1227496"/>
    <lineage>
        <taxon>Archaea</taxon>
        <taxon>Methanobacteriati</taxon>
        <taxon>Methanobacteriota</taxon>
        <taxon>Stenosarchaea group</taxon>
        <taxon>Halobacteria</taxon>
        <taxon>Halobacteriales</taxon>
        <taxon>Natrialbaceae</taxon>
        <taxon>Natrinema</taxon>
    </lineage>
</organism>
<evidence type="ECO:0000256" key="1">
    <source>
        <dbReference type="SAM" id="MobiDB-lite"/>
    </source>
</evidence>
<reference evidence="2 3" key="1">
    <citation type="journal article" date="2014" name="PLoS Genet.">
        <title>Phylogenetically driven sequencing of extremely halophilic archaea reveals strategies for static and dynamic osmo-response.</title>
        <authorList>
            <person name="Becker E.A."/>
            <person name="Seitzer P.M."/>
            <person name="Tritt A."/>
            <person name="Larsen D."/>
            <person name="Krusor M."/>
            <person name="Yao A.I."/>
            <person name="Wu D."/>
            <person name="Madern D."/>
            <person name="Eisen J.A."/>
            <person name="Darling A.E."/>
            <person name="Facciotti M.T."/>
        </authorList>
    </citation>
    <scope>NUCLEOTIDE SEQUENCE [LARGE SCALE GENOMIC DNA]</scope>
    <source>
        <strain evidence="2 3">JCM 10478</strain>
    </source>
</reference>
<comment type="caution">
    <text evidence="2">The sequence shown here is derived from an EMBL/GenBank/DDBJ whole genome shotgun (WGS) entry which is preliminary data.</text>
</comment>
<dbReference type="AlphaFoldDB" id="L9Y583"/>
<protein>
    <submittedName>
        <fullName evidence="2">Uncharacterized protein</fullName>
    </submittedName>
</protein>
<dbReference type="PATRIC" id="fig|1227496.3.peg.1201"/>
<keyword evidence="3" id="KW-1185">Reference proteome</keyword>
<accession>L9Y583</accession>
<proteinExistence type="predicted"/>
<evidence type="ECO:0000313" key="3">
    <source>
        <dbReference type="Proteomes" id="UP000011632"/>
    </source>
</evidence>
<dbReference type="RefSeq" id="WP_006430249.1">
    <property type="nucleotide sequence ID" value="NZ_AOID01000019.1"/>
</dbReference>
<gene>
    <name evidence="2" type="ORF">C489_05958</name>
</gene>
<dbReference type="Proteomes" id="UP000011632">
    <property type="component" value="Unassembled WGS sequence"/>
</dbReference>